<sequence>MDLEQNNSLAKLPLLKQGEYDTWRLRIESYIQLQDYSLWEIIEEGNSFKPVAQTTREADGTSTTTIPGAVTAEEKILKKNDLKARSILMMTLPSEHLLTFNKHKDAKSLFEAIEARFGGNEATKKTQKTLLKQMYETFSASSSESLDSIFNRLQKIVSQLTILGEIITPEELNLKFLRSLPTEWGMHVVVWRNKSDLGSISFDELYNNFKIIKPEVKRSVTSSSNSSSQNLAFVSGHSCTNDGNTANVHVSTGSSLVSTASTKNSTACISDATVYAYLATQPNGSQVVHEDLDQIHEDDLDEMDLKWQLALLKCRNPKSQENRSRSQDSSRRTVNVEEDSPNAMLAIDGTGFDWSYMAQEEASTNFALMAFSDSEVQNNKTCSKTCLKNYEDLKTQYDKLRVELRKSESDLSNYKRGLASVEERLVFYKKNESMLSDQIAVLKRDASYNESNINGLEKQVERLKKEKEENQFKIDNFENASKSLEQLIANQISDNNKKGLGYNVVPPPLTGLFAPPSVDLSSSGIEKFKEPEFEGYGVKVTKSASENVSKEVKKTSDAPIIEDWVSDCDEDETAVIESQNIQKPKQADQHRKVNQNPRINSTNCNTPNPKKLGVDSVTTEQKPCFVCGSFNHLIKDCDFHDKNMVQKPVLNNVKKGTGQRKVRPVWTNAVRVWRPKVKMINHVYKDTGSCVCKQFDYVDPTGQTETVESGEDSLQLIALMDLCTTLFDKVTILEMLLLSIRRFMLRLSHVDEESSSYDFICRRLFDFRGFYQTGEDEMKTLNEYILLGMTEAKDSKVCKISRADGTLSFHEIFSMSHALDYWGDLKMIFDPNEKIHKCRSTNRHVSRLEVSHEEGNLEENDQLEDRSRRRK</sequence>
<feature type="compositionally biased region" description="Basic and acidic residues" evidence="2">
    <location>
        <begin position="318"/>
        <end position="335"/>
    </location>
</feature>
<reference evidence="3" key="2">
    <citation type="submission" date="2022-01" db="EMBL/GenBank/DDBJ databases">
        <authorList>
            <person name="Yamashiro T."/>
            <person name="Shiraishi A."/>
            <person name="Satake H."/>
            <person name="Nakayama K."/>
        </authorList>
    </citation>
    <scope>NUCLEOTIDE SEQUENCE</scope>
</reference>
<feature type="region of interest" description="Disordered" evidence="2">
    <location>
        <begin position="852"/>
        <end position="871"/>
    </location>
</feature>
<evidence type="ECO:0000256" key="2">
    <source>
        <dbReference type="SAM" id="MobiDB-lite"/>
    </source>
</evidence>
<organism evidence="3 4">
    <name type="scientific">Tanacetum coccineum</name>
    <dbReference type="NCBI Taxonomy" id="301880"/>
    <lineage>
        <taxon>Eukaryota</taxon>
        <taxon>Viridiplantae</taxon>
        <taxon>Streptophyta</taxon>
        <taxon>Embryophyta</taxon>
        <taxon>Tracheophyta</taxon>
        <taxon>Spermatophyta</taxon>
        <taxon>Magnoliopsida</taxon>
        <taxon>eudicotyledons</taxon>
        <taxon>Gunneridae</taxon>
        <taxon>Pentapetalae</taxon>
        <taxon>asterids</taxon>
        <taxon>campanulids</taxon>
        <taxon>Asterales</taxon>
        <taxon>Asteraceae</taxon>
        <taxon>Asteroideae</taxon>
        <taxon>Anthemideae</taxon>
        <taxon>Anthemidinae</taxon>
        <taxon>Tanacetum</taxon>
    </lineage>
</organism>
<protein>
    <submittedName>
        <fullName evidence="3">Uncharacterized protein</fullName>
    </submittedName>
</protein>
<proteinExistence type="predicted"/>
<keyword evidence="4" id="KW-1185">Reference proteome</keyword>
<reference evidence="3" key="1">
    <citation type="journal article" date="2022" name="Int. J. Mol. Sci.">
        <title>Draft Genome of Tanacetum Coccineum: Genomic Comparison of Closely Related Tanacetum-Family Plants.</title>
        <authorList>
            <person name="Yamashiro T."/>
            <person name="Shiraishi A."/>
            <person name="Nakayama K."/>
            <person name="Satake H."/>
        </authorList>
    </citation>
    <scope>NUCLEOTIDE SEQUENCE</scope>
</reference>
<accession>A0ABQ5CF62</accession>
<dbReference type="EMBL" id="BQNB010014233">
    <property type="protein sequence ID" value="GJT25706.1"/>
    <property type="molecule type" value="Genomic_DNA"/>
</dbReference>
<dbReference type="PANTHER" id="PTHR35317">
    <property type="entry name" value="OS04G0629600 PROTEIN"/>
    <property type="match status" value="1"/>
</dbReference>
<dbReference type="Proteomes" id="UP001151760">
    <property type="component" value="Unassembled WGS sequence"/>
</dbReference>
<dbReference type="Pfam" id="PF14223">
    <property type="entry name" value="Retrotran_gag_2"/>
    <property type="match status" value="1"/>
</dbReference>
<feature type="region of interest" description="Disordered" evidence="2">
    <location>
        <begin position="318"/>
        <end position="337"/>
    </location>
</feature>
<feature type="coiled-coil region" evidence="1">
    <location>
        <begin position="390"/>
        <end position="494"/>
    </location>
</feature>
<keyword evidence="1" id="KW-0175">Coiled coil</keyword>
<feature type="region of interest" description="Disordered" evidence="2">
    <location>
        <begin position="581"/>
        <end position="607"/>
    </location>
</feature>
<name>A0ABQ5CF62_9ASTR</name>
<dbReference type="PANTHER" id="PTHR35317:SF35">
    <property type="entry name" value="DUF4219 DOMAIN-CONTAINING PROTEIN"/>
    <property type="match status" value="1"/>
</dbReference>
<dbReference type="Gene3D" id="1.10.287.1490">
    <property type="match status" value="1"/>
</dbReference>
<comment type="caution">
    <text evidence="3">The sequence shown here is derived from an EMBL/GenBank/DDBJ whole genome shotgun (WGS) entry which is preliminary data.</text>
</comment>
<gene>
    <name evidence="3" type="ORF">Tco_0895643</name>
</gene>
<evidence type="ECO:0000313" key="3">
    <source>
        <dbReference type="EMBL" id="GJT25706.1"/>
    </source>
</evidence>
<evidence type="ECO:0000313" key="4">
    <source>
        <dbReference type="Proteomes" id="UP001151760"/>
    </source>
</evidence>
<feature type="compositionally biased region" description="Polar residues" evidence="2">
    <location>
        <begin position="594"/>
        <end position="607"/>
    </location>
</feature>
<evidence type="ECO:0000256" key="1">
    <source>
        <dbReference type="SAM" id="Coils"/>
    </source>
</evidence>